<name>A0A1S9RZS5_PENBI</name>
<evidence type="ECO:0000256" key="1">
    <source>
        <dbReference type="SAM" id="MobiDB-lite"/>
    </source>
</evidence>
<feature type="region of interest" description="Disordered" evidence="1">
    <location>
        <begin position="586"/>
        <end position="646"/>
    </location>
</feature>
<feature type="region of interest" description="Disordered" evidence="1">
    <location>
        <begin position="17"/>
        <end position="229"/>
    </location>
</feature>
<accession>A0A1S9RZS5</accession>
<comment type="caution">
    <text evidence="2">The sequence shown here is derived from an EMBL/GenBank/DDBJ whole genome shotgun (WGS) entry which is preliminary data.</text>
</comment>
<protein>
    <submittedName>
        <fullName evidence="2">Uncharacterized protein</fullName>
    </submittedName>
</protein>
<feature type="compositionally biased region" description="Polar residues" evidence="1">
    <location>
        <begin position="25"/>
        <end position="38"/>
    </location>
</feature>
<feature type="compositionally biased region" description="Polar residues" evidence="1">
    <location>
        <begin position="407"/>
        <end position="434"/>
    </location>
</feature>
<feature type="compositionally biased region" description="Acidic residues" evidence="1">
    <location>
        <begin position="618"/>
        <end position="646"/>
    </location>
</feature>
<feature type="compositionally biased region" description="Basic and acidic residues" evidence="1">
    <location>
        <begin position="214"/>
        <end position="226"/>
    </location>
</feature>
<dbReference type="AlphaFoldDB" id="A0A1S9RZS5"/>
<organism evidence="2 3">
    <name type="scientific">Penicillium brasilianum</name>
    <dbReference type="NCBI Taxonomy" id="104259"/>
    <lineage>
        <taxon>Eukaryota</taxon>
        <taxon>Fungi</taxon>
        <taxon>Dikarya</taxon>
        <taxon>Ascomycota</taxon>
        <taxon>Pezizomycotina</taxon>
        <taxon>Eurotiomycetes</taxon>
        <taxon>Eurotiomycetidae</taxon>
        <taxon>Eurotiales</taxon>
        <taxon>Aspergillaceae</taxon>
        <taxon>Penicillium</taxon>
    </lineage>
</organism>
<reference evidence="3" key="1">
    <citation type="submission" date="2015-09" db="EMBL/GenBank/DDBJ databases">
        <authorList>
            <person name="Fill T.P."/>
            <person name="Baretta J.F."/>
            <person name="de Almeida L.G."/>
            <person name="Rocha M."/>
            <person name="de Souza D.H."/>
            <person name="Malavazi I."/>
            <person name="Cerdeira L.T."/>
            <person name="Hong H."/>
            <person name="Samborskyy M."/>
            <person name="de Vasconcelos A.T."/>
            <person name="Leadlay P."/>
            <person name="Rodrigues-Filho E."/>
        </authorList>
    </citation>
    <scope>NUCLEOTIDE SEQUENCE [LARGE SCALE GENOMIC DNA]</scope>
    <source>
        <strain evidence="3">LaBioMMi 136</strain>
    </source>
</reference>
<feature type="compositionally biased region" description="Low complexity" evidence="1">
    <location>
        <begin position="84"/>
        <end position="101"/>
    </location>
</feature>
<dbReference type="Proteomes" id="UP000190744">
    <property type="component" value="Unassembled WGS sequence"/>
</dbReference>
<proteinExistence type="predicted"/>
<feature type="compositionally biased region" description="Basic and acidic residues" evidence="1">
    <location>
        <begin position="461"/>
        <end position="470"/>
    </location>
</feature>
<feature type="region of interest" description="Disordered" evidence="1">
    <location>
        <begin position="661"/>
        <end position="682"/>
    </location>
</feature>
<feature type="compositionally biased region" description="Basic and acidic residues" evidence="1">
    <location>
        <begin position="102"/>
        <end position="118"/>
    </location>
</feature>
<gene>
    <name evidence="2" type="ORF">PEBR_02250</name>
</gene>
<feature type="region of interest" description="Disordered" evidence="1">
    <location>
        <begin position="404"/>
        <end position="470"/>
    </location>
</feature>
<evidence type="ECO:0000313" key="2">
    <source>
        <dbReference type="EMBL" id="OOQ91039.1"/>
    </source>
</evidence>
<dbReference type="EMBL" id="LJBN01000024">
    <property type="protein sequence ID" value="OOQ91039.1"/>
    <property type="molecule type" value="Genomic_DNA"/>
</dbReference>
<feature type="region of interest" description="Disordered" evidence="1">
    <location>
        <begin position="953"/>
        <end position="974"/>
    </location>
</feature>
<sequence length="1065" mass="115940">MPPSTVFAYWRRDHRRSIAPPVSLSAPNSGPKSTTNSPISPPQLPEIPDTPTLTSPFGESRTLDAPPWSDSPAENDALKLHVNSSVAPLSSSASLAVPSPLTERDNRPHSSPGEHELEAGLSPHANVSQYSAPGFRPEQDDGESNIKPSSPFRLSFGKGLRNLQAPTAEPQRRPPSTGPGPSQFRLKTSPDDSPAEKTFIPGRELRTEAPSTRRVMERDVSSENTHHKSGKAMLHLLNPMSLLARRRSSQIGSSRVDDAKISTPDLIPAIPDDYDPRIRGNIVHDFSAPRPRRNVSFHSAIPPDGSGSLHTQESRWNDQTKRHSDHSPVFKEHFEDDQKVLQVENKGYLQSSLLTNPTQHGYERSIPVFARKLPSYLSDETTETVEENVSPPLELPTEVPVELPTEFSSNLSQENAPTHQQDQDTITHAPQPSSGLPRHLKSNASRFSFDMGGVESSTQEKLLEEKHKAKEAQRKLEDGYFDDFDDEFDHDLMDDYDGLEEKIPGVNADADEDDYLAPSMGQSWAVPGLSPVVASPITPAPPEILESLMATAPDALEKEFDPSNQDEILDETLDDILDEELESIDEPQEEQRPLPLSVHNPGANSHTIPTMHIGPPVLDDDDDDDDDDDLYFDDGEFGDLTLDDQDAGFDESVFDDETSHLYERKSVAPPPARQASQSTVRSGDALEREFLLDEAASQGLKHMPSVASEFGIGPVKRGPLGEPIPNMGPARAHGAVLTERNLEVLHNALAFAANEAATQGRFERTFSTTDRSVEQESISQAAHTAESQPGLMSDDSRLNQGADMVGFDESLDDQIYDDDAYYDDPIIAAANAEALENDDEGFYGQEFGFYAQAHGTCSGEMTNGGYFGPRGVEGITRHHSSRGKFQEPSLTPITERSEWSTRNSVISLKAHGGTHSNPSLASPGLAQLVDLGNLDDEMSLSALLKLRRGAWGGSNGSLRSSAGSPPPHALSSSNRGSFIAASEVSPPEARPAADESLANIGYHHDDGHVYPTSPPRDSRRGFPGDLPLGGTDGPISSTDHHHEEPSIGAPQKHSQPPHLQHANVL</sequence>
<feature type="region of interest" description="Disordered" evidence="1">
    <location>
        <begin position="1001"/>
        <end position="1065"/>
    </location>
</feature>
<feature type="region of interest" description="Disordered" evidence="1">
    <location>
        <begin position="300"/>
        <end position="326"/>
    </location>
</feature>
<feature type="compositionally biased region" description="Basic and acidic residues" evidence="1">
    <location>
        <begin position="312"/>
        <end position="326"/>
    </location>
</feature>
<evidence type="ECO:0000313" key="3">
    <source>
        <dbReference type="Proteomes" id="UP000190744"/>
    </source>
</evidence>